<dbReference type="CDD" id="cd17504">
    <property type="entry name" value="MFS_MMR_MDR_like"/>
    <property type="match status" value="1"/>
</dbReference>
<comment type="caution">
    <text evidence="8">The sequence shown here is derived from an EMBL/GenBank/DDBJ whole genome shotgun (WGS) entry which is preliminary data.</text>
</comment>
<dbReference type="PROSITE" id="PS50850">
    <property type="entry name" value="MFS"/>
    <property type="match status" value="1"/>
</dbReference>
<organism evidence="8 9">
    <name type="scientific">Rhodococcus rhodnii</name>
    <dbReference type="NCBI Taxonomy" id="38312"/>
    <lineage>
        <taxon>Bacteria</taxon>
        <taxon>Bacillati</taxon>
        <taxon>Actinomycetota</taxon>
        <taxon>Actinomycetes</taxon>
        <taxon>Mycobacteriales</taxon>
        <taxon>Nocardiaceae</taxon>
        <taxon>Rhodococcus</taxon>
    </lineage>
</organism>
<feature type="transmembrane region" description="Helical" evidence="6">
    <location>
        <begin position="262"/>
        <end position="284"/>
    </location>
</feature>
<accession>A0A6P2CC57</accession>
<dbReference type="Proteomes" id="UP000471120">
    <property type="component" value="Unassembled WGS sequence"/>
</dbReference>
<dbReference type="RefSeq" id="WP_010837212.1">
    <property type="nucleotide sequence ID" value="NZ_QRCM01000001.1"/>
</dbReference>
<protein>
    <submittedName>
        <fullName evidence="8">MFS transporter</fullName>
    </submittedName>
</protein>
<evidence type="ECO:0000256" key="1">
    <source>
        <dbReference type="ARBA" id="ARBA00004651"/>
    </source>
</evidence>
<dbReference type="Gene3D" id="1.20.1720.10">
    <property type="entry name" value="Multidrug resistance protein D"/>
    <property type="match status" value="1"/>
</dbReference>
<feature type="transmembrane region" description="Helical" evidence="6">
    <location>
        <begin position="45"/>
        <end position="64"/>
    </location>
</feature>
<dbReference type="InterPro" id="IPR011701">
    <property type="entry name" value="MFS"/>
</dbReference>
<feature type="transmembrane region" description="Helical" evidence="6">
    <location>
        <begin position="76"/>
        <end position="95"/>
    </location>
</feature>
<feature type="transmembrane region" description="Helical" evidence="6">
    <location>
        <begin position="304"/>
        <end position="325"/>
    </location>
</feature>
<keyword evidence="4 6" id="KW-1133">Transmembrane helix</keyword>
<evidence type="ECO:0000313" key="9">
    <source>
        <dbReference type="Proteomes" id="UP000471120"/>
    </source>
</evidence>
<gene>
    <name evidence="8" type="ORF">DW322_09050</name>
</gene>
<dbReference type="EMBL" id="QRCM01000001">
    <property type="protein sequence ID" value="TXG90344.1"/>
    <property type="molecule type" value="Genomic_DNA"/>
</dbReference>
<evidence type="ECO:0000256" key="2">
    <source>
        <dbReference type="ARBA" id="ARBA00022448"/>
    </source>
</evidence>
<evidence type="ECO:0000256" key="4">
    <source>
        <dbReference type="ARBA" id="ARBA00022989"/>
    </source>
</evidence>
<keyword evidence="3 6" id="KW-0812">Transmembrane</keyword>
<dbReference type="InterPro" id="IPR020846">
    <property type="entry name" value="MFS_dom"/>
</dbReference>
<dbReference type="AlphaFoldDB" id="A0A6P2CC57"/>
<evidence type="ECO:0000256" key="5">
    <source>
        <dbReference type="ARBA" id="ARBA00023136"/>
    </source>
</evidence>
<feature type="transmembrane region" description="Helical" evidence="6">
    <location>
        <begin position="219"/>
        <end position="241"/>
    </location>
</feature>
<name>A0A6P2CC57_9NOCA</name>
<dbReference type="GO" id="GO:0022857">
    <property type="term" value="F:transmembrane transporter activity"/>
    <property type="evidence" value="ECO:0007669"/>
    <property type="project" value="InterPro"/>
</dbReference>
<evidence type="ECO:0000313" key="8">
    <source>
        <dbReference type="EMBL" id="TXG90344.1"/>
    </source>
</evidence>
<feature type="transmembrane region" description="Helical" evidence="6">
    <location>
        <begin position="399"/>
        <end position="420"/>
    </location>
</feature>
<evidence type="ECO:0000256" key="6">
    <source>
        <dbReference type="SAM" id="Phobius"/>
    </source>
</evidence>
<dbReference type="SUPFAM" id="SSF103473">
    <property type="entry name" value="MFS general substrate transporter"/>
    <property type="match status" value="1"/>
</dbReference>
<feature type="transmembrane region" description="Helical" evidence="6">
    <location>
        <begin position="161"/>
        <end position="184"/>
    </location>
</feature>
<dbReference type="Gene3D" id="1.20.1250.20">
    <property type="entry name" value="MFS general substrate transporter like domains"/>
    <property type="match status" value="1"/>
</dbReference>
<dbReference type="Pfam" id="PF07690">
    <property type="entry name" value="MFS_1"/>
    <property type="match status" value="1"/>
</dbReference>
<dbReference type="PANTHER" id="PTHR23501:SF197">
    <property type="entry name" value="COMD"/>
    <property type="match status" value="1"/>
</dbReference>
<feature type="transmembrane region" description="Helical" evidence="6">
    <location>
        <begin position="133"/>
        <end position="155"/>
    </location>
</feature>
<proteinExistence type="predicted"/>
<feature type="transmembrane region" description="Helical" evidence="6">
    <location>
        <begin position="432"/>
        <end position="455"/>
    </location>
</feature>
<feature type="transmembrane region" description="Helical" evidence="6">
    <location>
        <begin position="337"/>
        <end position="360"/>
    </location>
</feature>
<feature type="domain" description="Major facilitator superfamily (MFS) profile" evidence="7">
    <location>
        <begin position="10"/>
        <end position="456"/>
    </location>
</feature>
<keyword evidence="5 6" id="KW-0472">Membrane</keyword>
<evidence type="ECO:0000259" key="7">
    <source>
        <dbReference type="PROSITE" id="PS50850"/>
    </source>
</evidence>
<sequence>MSAARPERRIVPILAFAGIVAALMQTLIVPLVPALPTLLDTSPSTASWAVTATLLAGAVTTPIAGRVGDMIGKKPVVIACLTSLTIGSVVCALATSAAPFVVGRALQGAGIGTIALGISIMRDRLPAERVGSAIAVMSATLGVGGAVGTPVAALVAERAHWHVVFWGAAAFGVVAIVATTFGIAADTVRAPARFDVVGAVGLAVGLVSVLLVITKIGEWGATSPTIVGAAVTAAVVFALWGRHQWRRRDPVVDLRLCASRPVLFTNLASIAVGFTLFGMSLIPMQVLMAPRTTGYGLELTMLEAGLVMGPAGLVMFAFSPVSAACTRRFGPRATLGLGAVVLGIGYAVMFAMNLGVAAILVSTMVIGAGIGIAFGAMPALIMAAVPVSETAAAMGLNSLMRSIGTSTSAAVISAILAGMTMDAAGGQLPSSAAFAVAIGVSIAAAVVTLLLVACIPKRAVVATPSLPPLPVSETANRG</sequence>
<evidence type="ECO:0000256" key="3">
    <source>
        <dbReference type="ARBA" id="ARBA00022692"/>
    </source>
</evidence>
<feature type="transmembrane region" description="Helical" evidence="6">
    <location>
        <begin position="12"/>
        <end position="33"/>
    </location>
</feature>
<feature type="transmembrane region" description="Helical" evidence="6">
    <location>
        <begin position="101"/>
        <end position="121"/>
    </location>
</feature>
<feature type="transmembrane region" description="Helical" evidence="6">
    <location>
        <begin position="196"/>
        <end position="213"/>
    </location>
</feature>
<comment type="subcellular location">
    <subcellularLocation>
        <location evidence="1">Cell membrane</location>
        <topology evidence="1">Multi-pass membrane protein</topology>
    </subcellularLocation>
</comment>
<dbReference type="PANTHER" id="PTHR23501">
    <property type="entry name" value="MAJOR FACILITATOR SUPERFAMILY"/>
    <property type="match status" value="1"/>
</dbReference>
<feature type="transmembrane region" description="Helical" evidence="6">
    <location>
        <begin position="366"/>
        <end position="387"/>
    </location>
</feature>
<keyword evidence="2" id="KW-0813">Transport</keyword>
<dbReference type="InterPro" id="IPR036259">
    <property type="entry name" value="MFS_trans_sf"/>
</dbReference>
<dbReference type="GO" id="GO:0005886">
    <property type="term" value="C:plasma membrane"/>
    <property type="evidence" value="ECO:0007669"/>
    <property type="project" value="UniProtKB-SubCell"/>
</dbReference>
<reference evidence="8 9" key="1">
    <citation type="submission" date="2018-07" db="EMBL/GenBank/DDBJ databases">
        <title>Genome sequence of Rhodococcus rhodnii ATCC 35071 from Rhodnius prolixus.</title>
        <authorList>
            <person name="Patel V."/>
            <person name="Vogel K.J."/>
        </authorList>
    </citation>
    <scope>NUCLEOTIDE SEQUENCE [LARGE SCALE GENOMIC DNA]</scope>
    <source>
        <strain evidence="8 9">ATCC 35071</strain>
    </source>
</reference>